<dbReference type="AlphaFoldDB" id="A0AAV4X449"/>
<accession>A0AAV4X449</accession>
<name>A0AAV4X449_CAEEX</name>
<keyword evidence="2" id="KW-1185">Reference proteome</keyword>
<evidence type="ECO:0000313" key="2">
    <source>
        <dbReference type="Proteomes" id="UP001054945"/>
    </source>
</evidence>
<sequence>MTFPGCQERLYCSTLGLEMRRTGRQRVQRKEIHIVFEVYSPWIHPKSLEKKEVFSDCQERLYCSAIGMEVIRTSRQPVQRKEIHLVFEIPSWIQ</sequence>
<protein>
    <submittedName>
        <fullName evidence="1">Uncharacterized protein</fullName>
    </submittedName>
</protein>
<proteinExistence type="predicted"/>
<reference evidence="1 2" key="1">
    <citation type="submission" date="2021-06" db="EMBL/GenBank/DDBJ databases">
        <title>Caerostris extrusa draft genome.</title>
        <authorList>
            <person name="Kono N."/>
            <person name="Arakawa K."/>
        </authorList>
    </citation>
    <scope>NUCLEOTIDE SEQUENCE [LARGE SCALE GENOMIC DNA]</scope>
</reference>
<comment type="caution">
    <text evidence="1">The sequence shown here is derived from an EMBL/GenBank/DDBJ whole genome shotgun (WGS) entry which is preliminary data.</text>
</comment>
<organism evidence="1 2">
    <name type="scientific">Caerostris extrusa</name>
    <name type="common">Bark spider</name>
    <name type="synonym">Caerostris bankana</name>
    <dbReference type="NCBI Taxonomy" id="172846"/>
    <lineage>
        <taxon>Eukaryota</taxon>
        <taxon>Metazoa</taxon>
        <taxon>Ecdysozoa</taxon>
        <taxon>Arthropoda</taxon>
        <taxon>Chelicerata</taxon>
        <taxon>Arachnida</taxon>
        <taxon>Araneae</taxon>
        <taxon>Araneomorphae</taxon>
        <taxon>Entelegynae</taxon>
        <taxon>Araneoidea</taxon>
        <taxon>Araneidae</taxon>
        <taxon>Caerostris</taxon>
    </lineage>
</organism>
<gene>
    <name evidence="1" type="ORF">CEXT_459911</name>
</gene>
<dbReference type="EMBL" id="BPLR01017282">
    <property type="protein sequence ID" value="GIY90040.1"/>
    <property type="molecule type" value="Genomic_DNA"/>
</dbReference>
<dbReference type="Proteomes" id="UP001054945">
    <property type="component" value="Unassembled WGS sequence"/>
</dbReference>
<evidence type="ECO:0000313" key="1">
    <source>
        <dbReference type="EMBL" id="GIY90040.1"/>
    </source>
</evidence>